<gene>
    <name evidence="8" type="ORF">BGLFYP119_01666</name>
</gene>
<feature type="signal peptide" evidence="7">
    <location>
        <begin position="1"/>
        <end position="28"/>
    </location>
</feature>
<organism evidence="8">
    <name type="scientific">Blautia glucerasea</name>
    <dbReference type="NCBI Taxonomy" id="536633"/>
    <lineage>
        <taxon>Bacteria</taxon>
        <taxon>Bacillati</taxon>
        <taxon>Bacillota</taxon>
        <taxon>Clostridia</taxon>
        <taxon>Lachnospirales</taxon>
        <taxon>Lachnospiraceae</taxon>
        <taxon>Blautia</taxon>
    </lineage>
</organism>
<sequence>MARHHRWKQGTALTAVMVLALTPGLAGCGNKEKADNTKKENTDTKDTQKEEKTMGRYLEEDVALPEDCGDILDMTLLEDGTLRVCYYKGDGIFYSDSSDGGKSWKEAVDLSEVLKVDTSKYGLSYPKLGAKGEIFVSAYDASGETEEHKYYYLAPDGSVKELELSQILASGYVSEARFTDKGNLIINDFSTALVEINPLDGSVIRKYEEGSVVSCFAPIGNYLVAVTNSTIHYYDLETGEPLEDAAALTEQLTEDESNLELISTSSYPLVFSKGDEEDSLFYAEDGGVYRYSFKGSVVEEIIDGNLNSLSSPDISLVAMNRDQDGNIYVAVQDSAADMGHMGRVLKYTYSPDTPAEPDTELTVYSLLDNSYIRQVAAIFQKKYPDIYLSLEVGMTGEDGMTTTDALKTLNTEIMAGNGPDVMILDGIPEDTYIEKGMLADISSILDKAEKEDGILDNIRESYKEEDGSQYVMPLRFSIPLIQGNREDVEKAGDIVSMADMLESYQDEYTEMNMPLSLMGVGPEGFLRAFADVNAPAWQKEDGSLNEDAVMEYLEQAGRIYAAGKESMDYIKEMAGGYVYSLSELPLVSNVSASVMSLLSGYVKMAAGRLASPEDLANMYSVEQKMGDITHSLWNGQAQNCFIPSQIVGISAKAEQKEAAEKLVEFLFTKEGQEIGSNSGFPVNEAVYDSEDYWAAGDDQGCLGTTGAGNANTGEYVEMDIVRADEETTKEIQELGKTLTTPSRGNEIILNAIAENGTRYLNGEISLEEAAKGTIQQVNLYLAE</sequence>
<evidence type="ECO:0000256" key="3">
    <source>
        <dbReference type="ARBA" id="ARBA00023136"/>
    </source>
</evidence>
<accession>A0A6N2TPF5</accession>
<feature type="region of interest" description="Disordered" evidence="6">
    <location>
        <begin position="30"/>
        <end position="52"/>
    </location>
</feature>
<dbReference type="SUPFAM" id="SSF53850">
    <property type="entry name" value="Periplasmic binding protein-like II"/>
    <property type="match status" value="1"/>
</dbReference>
<keyword evidence="1" id="KW-1003">Cell membrane</keyword>
<keyword evidence="4" id="KW-0564">Palmitate</keyword>
<dbReference type="Pfam" id="PF13416">
    <property type="entry name" value="SBP_bac_8"/>
    <property type="match status" value="1"/>
</dbReference>
<feature type="chain" id="PRO_5038668955" evidence="7">
    <location>
        <begin position="29"/>
        <end position="783"/>
    </location>
</feature>
<keyword evidence="5" id="KW-0449">Lipoprotein</keyword>
<keyword evidence="3" id="KW-0472">Membrane</keyword>
<protein>
    <submittedName>
        <fullName evidence="8">Bacterial extracellular solute-binding protein</fullName>
    </submittedName>
</protein>
<dbReference type="EMBL" id="CACRST010000014">
    <property type="protein sequence ID" value="VYT06543.1"/>
    <property type="molecule type" value="Genomic_DNA"/>
</dbReference>
<evidence type="ECO:0000256" key="5">
    <source>
        <dbReference type="ARBA" id="ARBA00023288"/>
    </source>
</evidence>
<evidence type="ECO:0000256" key="2">
    <source>
        <dbReference type="ARBA" id="ARBA00022729"/>
    </source>
</evidence>
<evidence type="ECO:0000256" key="4">
    <source>
        <dbReference type="ARBA" id="ARBA00023139"/>
    </source>
</evidence>
<dbReference type="AlphaFoldDB" id="A0A6N2TPF5"/>
<dbReference type="SUPFAM" id="SSF50969">
    <property type="entry name" value="YVTN repeat-like/Quinoprotein amine dehydrogenase"/>
    <property type="match status" value="1"/>
</dbReference>
<dbReference type="Gene3D" id="3.40.190.10">
    <property type="entry name" value="Periplasmic binding protein-like II"/>
    <property type="match status" value="1"/>
</dbReference>
<dbReference type="InterPro" id="IPR011044">
    <property type="entry name" value="Quino_amine_DH_bsu"/>
</dbReference>
<reference evidence="8" key="1">
    <citation type="submission" date="2019-11" db="EMBL/GenBank/DDBJ databases">
        <authorList>
            <person name="Feng L."/>
        </authorList>
    </citation>
    <scope>NUCLEOTIDE SEQUENCE</scope>
    <source>
        <strain evidence="8">BgluceraseaLFYP119</strain>
    </source>
</reference>
<dbReference type="PANTHER" id="PTHR43649">
    <property type="entry name" value="ARABINOSE-BINDING PROTEIN-RELATED"/>
    <property type="match status" value="1"/>
</dbReference>
<dbReference type="CDD" id="cd15482">
    <property type="entry name" value="Sialidase_non-viral"/>
    <property type="match status" value="1"/>
</dbReference>
<evidence type="ECO:0000256" key="7">
    <source>
        <dbReference type="SAM" id="SignalP"/>
    </source>
</evidence>
<evidence type="ECO:0000313" key="8">
    <source>
        <dbReference type="EMBL" id="VYT06543.1"/>
    </source>
</evidence>
<name>A0A6N2TPF5_9FIRM</name>
<evidence type="ECO:0000256" key="6">
    <source>
        <dbReference type="SAM" id="MobiDB-lite"/>
    </source>
</evidence>
<dbReference type="InterPro" id="IPR050490">
    <property type="entry name" value="Bact_solute-bd_prot1"/>
</dbReference>
<dbReference type="PANTHER" id="PTHR43649:SF33">
    <property type="entry name" value="POLYGALACTURONAN_RHAMNOGALACTURONAN-BINDING PROTEIN YTCQ"/>
    <property type="match status" value="1"/>
</dbReference>
<dbReference type="InterPro" id="IPR006059">
    <property type="entry name" value="SBP"/>
</dbReference>
<dbReference type="RefSeq" id="WP_156353989.1">
    <property type="nucleotide sequence ID" value="NZ_CACRST010000014.1"/>
</dbReference>
<proteinExistence type="predicted"/>
<evidence type="ECO:0000256" key="1">
    <source>
        <dbReference type="ARBA" id="ARBA00022475"/>
    </source>
</evidence>
<dbReference type="PROSITE" id="PS51257">
    <property type="entry name" value="PROKAR_LIPOPROTEIN"/>
    <property type="match status" value="1"/>
</dbReference>
<keyword evidence="2 7" id="KW-0732">Signal</keyword>